<dbReference type="InterPro" id="IPR032080">
    <property type="entry name" value="DUF4809"/>
</dbReference>
<accession>A0A415EQ11</accession>
<reference evidence="1 2" key="1">
    <citation type="submission" date="2018-08" db="EMBL/GenBank/DDBJ databases">
        <title>A genome reference for cultivated species of the human gut microbiota.</title>
        <authorList>
            <person name="Zou Y."/>
            <person name="Xue W."/>
            <person name="Luo G."/>
        </authorList>
    </citation>
    <scope>NUCLEOTIDE SEQUENCE [LARGE SCALE GENOMIC DNA]</scope>
    <source>
        <strain evidence="1 2">AF48-16</strain>
    </source>
</reference>
<dbReference type="Pfam" id="PF16067">
    <property type="entry name" value="DUF4809"/>
    <property type="match status" value="1"/>
</dbReference>
<protein>
    <submittedName>
        <fullName evidence="1">DUF4809 family protein</fullName>
    </submittedName>
</protein>
<proteinExistence type="predicted"/>
<comment type="caution">
    <text evidence="1">The sequence shown here is derived from an EMBL/GenBank/DDBJ whole genome shotgun (WGS) entry which is preliminary data.</text>
</comment>
<evidence type="ECO:0000313" key="1">
    <source>
        <dbReference type="EMBL" id="RHK05318.1"/>
    </source>
</evidence>
<sequence length="133" mass="14650">MNAEILTSQVITEGGCNACLPYELNTFTLQLPDGRSFSLENLDAAALVMPIAQINQWQTRLLLEEDEGLIYQKGTQEVIFVEGSRQDTFSSKGQTISCPKKSCEADVFATTNRVLTELFGIEPLSFVLRAAQA</sequence>
<dbReference type="EMBL" id="QRMZ01000021">
    <property type="protein sequence ID" value="RHK05318.1"/>
    <property type="molecule type" value="Genomic_DNA"/>
</dbReference>
<name>A0A415EQ11_ENTCA</name>
<dbReference type="AlphaFoldDB" id="A0A415EQ11"/>
<dbReference type="Proteomes" id="UP000286288">
    <property type="component" value="Unassembled WGS sequence"/>
</dbReference>
<organism evidence="1 2">
    <name type="scientific">Enterococcus casseliflavus</name>
    <name type="common">Enterococcus flavescens</name>
    <dbReference type="NCBI Taxonomy" id="37734"/>
    <lineage>
        <taxon>Bacteria</taxon>
        <taxon>Bacillati</taxon>
        <taxon>Bacillota</taxon>
        <taxon>Bacilli</taxon>
        <taxon>Lactobacillales</taxon>
        <taxon>Enterococcaceae</taxon>
        <taxon>Enterococcus</taxon>
    </lineage>
</organism>
<evidence type="ECO:0000313" key="2">
    <source>
        <dbReference type="Proteomes" id="UP000286288"/>
    </source>
</evidence>
<gene>
    <name evidence="1" type="ORF">DW084_14380</name>
</gene>